<dbReference type="Gene3D" id="3.40.50.10140">
    <property type="entry name" value="Toll/interleukin-1 receptor homology (TIR) domain"/>
    <property type="match status" value="1"/>
</dbReference>
<keyword evidence="4" id="KW-1185">Reference proteome</keyword>
<dbReference type="EMBL" id="CAWUPB010001184">
    <property type="protein sequence ID" value="CAK7351145.1"/>
    <property type="molecule type" value="Genomic_DNA"/>
</dbReference>
<accession>A0AAV1SL24</accession>
<protein>
    <recommendedName>
        <fullName evidence="2">TIR domain-containing protein</fullName>
    </recommendedName>
</protein>
<feature type="region of interest" description="Disordered" evidence="1">
    <location>
        <begin position="29"/>
        <end position="48"/>
    </location>
</feature>
<comment type="caution">
    <text evidence="3">The sequence shown here is derived from an EMBL/GenBank/DDBJ whole genome shotgun (WGS) entry which is preliminary data.</text>
</comment>
<name>A0AAV1SL24_9ROSI</name>
<evidence type="ECO:0000256" key="1">
    <source>
        <dbReference type="SAM" id="MobiDB-lite"/>
    </source>
</evidence>
<sequence>MGEEGGDVARHVRGDLSYEFTKMGSKSARARGATDTVSASTGPSAELVDSVGKRTGRKDLGSVRSWEMKSHDPPRAFFLLVGGVEYSFGWERMETRTEQELVVKRTTGCIVFPVFYDDPSQVRKQTGSFATAFVEEEKQFTEEMERLDGRRIALKEVADLAGMVLGDG</sequence>
<evidence type="ECO:0000313" key="4">
    <source>
        <dbReference type="Proteomes" id="UP001314170"/>
    </source>
</evidence>
<organism evidence="3 4">
    <name type="scientific">Dovyalis caffra</name>
    <dbReference type="NCBI Taxonomy" id="77055"/>
    <lineage>
        <taxon>Eukaryota</taxon>
        <taxon>Viridiplantae</taxon>
        <taxon>Streptophyta</taxon>
        <taxon>Embryophyta</taxon>
        <taxon>Tracheophyta</taxon>
        <taxon>Spermatophyta</taxon>
        <taxon>Magnoliopsida</taxon>
        <taxon>eudicotyledons</taxon>
        <taxon>Gunneridae</taxon>
        <taxon>Pentapetalae</taxon>
        <taxon>rosids</taxon>
        <taxon>fabids</taxon>
        <taxon>Malpighiales</taxon>
        <taxon>Salicaceae</taxon>
        <taxon>Flacourtieae</taxon>
        <taxon>Dovyalis</taxon>
    </lineage>
</organism>
<dbReference type="GO" id="GO:0007165">
    <property type="term" value="P:signal transduction"/>
    <property type="evidence" value="ECO:0007669"/>
    <property type="project" value="InterPro"/>
</dbReference>
<evidence type="ECO:0000313" key="3">
    <source>
        <dbReference type="EMBL" id="CAK7351145.1"/>
    </source>
</evidence>
<proteinExistence type="predicted"/>
<dbReference type="Pfam" id="PF01582">
    <property type="entry name" value="TIR"/>
    <property type="match status" value="1"/>
</dbReference>
<dbReference type="Proteomes" id="UP001314170">
    <property type="component" value="Unassembled WGS sequence"/>
</dbReference>
<dbReference type="AlphaFoldDB" id="A0AAV1SL24"/>
<dbReference type="InterPro" id="IPR035897">
    <property type="entry name" value="Toll_tir_struct_dom_sf"/>
</dbReference>
<dbReference type="InterPro" id="IPR000157">
    <property type="entry name" value="TIR_dom"/>
</dbReference>
<feature type="domain" description="TIR" evidence="2">
    <location>
        <begin position="103"/>
        <end position="159"/>
    </location>
</feature>
<gene>
    <name evidence="3" type="ORF">DCAF_LOCUS23707</name>
</gene>
<evidence type="ECO:0000259" key="2">
    <source>
        <dbReference type="Pfam" id="PF01582"/>
    </source>
</evidence>
<reference evidence="3 4" key="1">
    <citation type="submission" date="2024-01" db="EMBL/GenBank/DDBJ databases">
        <authorList>
            <person name="Waweru B."/>
        </authorList>
    </citation>
    <scope>NUCLEOTIDE SEQUENCE [LARGE SCALE GENOMIC DNA]</scope>
</reference>